<sequence length="533" mass="58552">MVTERTAGYVDGQTPPRFVPSTRFTLALLVFFAFVVQYSQRVNLPIAIVCMVNRTVPSNHRVQLVDTKGNLPDRVSNNIDDSSKGKQSGNTQMINGLFEKKQFFWNEEQQQDLLGGYWAGYIFTQSLISSPLPLGGWLATVLGAKWVYATSLGTSSLATMALTIMYTMPNTHVILIFILRFIIGLAHGVLFPATVALWSLWAVPQERSTLASIGFCGTHLGTSITMLTGGLLCRYLNSGWMYLFSMSAFLGFTWLVLWIWLTADAPNHHKTISAHERDYICSLTGSTGKKRTMSLASIPWKNIVTSKPLMALMVTHIANLFGLFFFLTNFGKILTQLLGLPAQLAGYILAFGFFLTLLSSLTSGIATDHLVRAKTLSLTSARKLFNSLTSFLPALCMLSFYFCDHTQKLLGIITTLVFLASSGLGYGSGYIVNFADIVPAYSGVIFGIANTFASLAGFIGNIIAGKIVKQPVLAQWRILYIIFGSVYVIGGIVYLLFGSAIPRKWAKMQAATTIAKQDEALSEEETVPMNETI</sequence>
<feature type="transmembrane region" description="Helical" evidence="5">
    <location>
        <begin position="476"/>
        <end position="497"/>
    </location>
</feature>
<dbReference type="GO" id="GO:0022857">
    <property type="term" value="F:transmembrane transporter activity"/>
    <property type="evidence" value="ECO:0007669"/>
    <property type="project" value="InterPro"/>
</dbReference>
<keyword evidence="4 5" id="KW-0472">Membrane</keyword>
<feature type="transmembrane region" description="Helical" evidence="5">
    <location>
        <begin position="240"/>
        <end position="261"/>
    </location>
</feature>
<organism evidence="8 9">
    <name type="scientific">Adineta ricciae</name>
    <name type="common">Rotifer</name>
    <dbReference type="NCBI Taxonomy" id="249248"/>
    <lineage>
        <taxon>Eukaryota</taxon>
        <taxon>Metazoa</taxon>
        <taxon>Spiralia</taxon>
        <taxon>Gnathifera</taxon>
        <taxon>Rotifera</taxon>
        <taxon>Eurotatoria</taxon>
        <taxon>Bdelloidea</taxon>
        <taxon>Adinetida</taxon>
        <taxon>Adinetidae</taxon>
        <taxon>Adineta</taxon>
    </lineage>
</organism>
<dbReference type="AlphaFoldDB" id="A0A815MVD7"/>
<feature type="transmembrane region" description="Helical" evidence="5">
    <location>
        <begin position="409"/>
        <end position="432"/>
    </location>
</feature>
<dbReference type="GO" id="GO:0006820">
    <property type="term" value="P:monoatomic anion transport"/>
    <property type="evidence" value="ECO:0007669"/>
    <property type="project" value="TreeGrafter"/>
</dbReference>
<comment type="subcellular location">
    <subcellularLocation>
        <location evidence="1">Membrane</location>
        <topology evidence="1">Multi-pass membrane protein</topology>
    </subcellularLocation>
</comment>
<keyword evidence="3 5" id="KW-1133">Transmembrane helix</keyword>
<gene>
    <name evidence="7" type="ORF">EDS130_LOCUS7549</name>
    <name evidence="8" type="ORF">XAT740_LOCUS35538</name>
</gene>
<dbReference type="OrthoDB" id="2985014at2759"/>
<accession>A0A815MVD7</accession>
<dbReference type="GO" id="GO:0016020">
    <property type="term" value="C:membrane"/>
    <property type="evidence" value="ECO:0007669"/>
    <property type="project" value="UniProtKB-SubCell"/>
</dbReference>
<dbReference type="InterPro" id="IPR036259">
    <property type="entry name" value="MFS_trans_sf"/>
</dbReference>
<protein>
    <recommendedName>
        <fullName evidence="6">Major facilitator superfamily (MFS) profile domain-containing protein</fullName>
    </recommendedName>
</protein>
<evidence type="ECO:0000256" key="5">
    <source>
        <dbReference type="SAM" id="Phobius"/>
    </source>
</evidence>
<dbReference type="SUPFAM" id="SSF103473">
    <property type="entry name" value="MFS general substrate transporter"/>
    <property type="match status" value="1"/>
</dbReference>
<dbReference type="InterPro" id="IPR011701">
    <property type="entry name" value="MFS"/>
</dbReference>
<feature type="transmembrane region" description="Helical" evidence="5">
    <location>
        <begin position="342"/>
        <end position="364"/>
    </location>
</feature>
<dbReference type="Proteomes" id="UP000663852">
    <property type="component" value="Unassembled WGS sequence"/>
</dbReference>
<evidence type="ECO:0000313" key="9">
    <source>
        <dbReference type="Proteomes" id="UP000663828"/>
    </source>
</evidence>
<dbReference type="FunFam" id="1.20.1250.20:FF:000532">
    <property type="entry name" value="SLC (SoLute Carrier) homolog"/>
    <property type="match status" value="1"/>
</dbReference>
<feature type="transmembrane region" description="Helical" evidence="5">
    <location>
        <begin position="444"/>
        <end position="464"/>
    </location>
</feature>
<dbReference type="InterPro" id="IPR020846">
    <property type="entry name" value="MFS_dom"/>
</dbReference>
<keyword evidence="9" id="KW-1185">Reference proteome</keyword>
<feature type="transmembrane region" description="Helical" evidence="5">
    <location>
        <begin position="384"/>
        <end position="402"/>
    </location>
</feature>
<name>A0A815MVD7_ADIRI</name>
<proteinExistence type="predicted"/>
<evidence type="ECO:0000256" key="2">
    <source>
        <dbReference type="ARBA" id="ARBA00022692"/>
    </source>
</evidence>
<dbReference type="EMBL" id="CAJNOJ010000023">
    <property type="protein sequence ID" value="CAF0855813.1"/>
    <property type="molecule type" value="Genomic_DNA"/>
</dbReference>
<evidence type="ECO:0000313" key="8">
    <source>
        <dbReference type="EMBL" id="CAF1426519.1"/>
    </source>
</evidence>
<feature type="transmembrane region" description="Helical" evidence="5">
    <location>
        <begin position="173"/>
        <end position="198"/>
    </location>
</feature>
<comment type="caution">
    <text evidence="8">The sequence shown here is derived from an EMBL/GenBank/DDBJ whole genome shotgun (WGS) entry which is preliminary data.</text>
</comment>
<dbReference type="PANTHER" id="PTHR11662:SF399">
    <property type="entry name" value="FI19708P1-RELATED"/>
    <property type="match status" value="1"/>
</dbReference>
<feature type="domain" description="Major facilitator superfamily (MFS) profile" evidence="6">
    <location>
        <begin position="25"/>
        <end position="502"/>
    </location>
</feature>
<evidence type="ECO:0000259" key="6">
    <source>
        <dbReference type="PROSITE" id="PS50850"/>
    </source>
</evidence>
<evidence type="ECO:0000256" key="3">
    <source>
        <dbReference type="ARBA" id="ARBA00022989"/>
    </source>
</evidence>
<dbReference type="PROSITE" id="PS50850">
    <property type="entry name" value="MFS"/>
    <property type="match status" value="1"/>
</dbReference>
<evidence type="ECO:0000256" key="4">
    <source>
        <dbReference type="ARBA" id="ARBA00023136"/>
    </source>
</evidence>
<dbReference type="Proteomes" id="UP000663828">
    <property type="component" value="Unassembled WGS sequence"/>
</dbReference>
<dbReference type="PANTHER" id="PTHR11662">
    <property type="entry name" value="SOLUTE CARRIER FAMILY 17"/>
    <property type="match status" value="1"/>
</dbReference>
<dbReference type="EMBL" id="CAJNOR010003568">
    <property type="protein sequence ID" value="CAF1426519.1"/>
    <property type="molecule type" value="Genomic_DNA"/>
</dbReference>
<dbReference type="InterPro" id="IPR050382">
    <property type="entry name" value="MFS_Na/Anion_cotransporter"/>
</dbReference>
<dbReference type="Gene3D" id="1.20.1250.20">
    <property type="entry name" value="MFS general substrate transporter like domains"/>
    <property type="match status" value="2"/>
</dbReference>
<evidence type="ECO:0000313" key="7">
    <source>
        <dbReference type="EMBL" id="CAF0855813.1"/>
    </source>
</evidence>
<reference evidence="8" key="1">
    <citation type="submission" date="2021-02" db="EMBL/GenBank/DDBJ databases">
        <authorList>
            <person name="Nowell W R."/>
        </authorList>
    </citation>
    <scope>NUCLEOTIDE SEQUENCE</scope>
</reference>
<feature type="transmembrane region" description="Helical" evidence="5">
    <location>
        <begin position="210"/>
        <end position="233"/>
    </location>
</feature>
<feature type="transmembrane region" description="Helical" evidence="5">
    <location>
        <begin position="309"/>
        <end position="330"/>
    </location>
</feature>
<evidence type="ECO:0000256" key="1">
    <source>
        <dbReference type="ARBA" id="ARBA00004141"/>
    </source>
</evidence>
<keyword evidence="2 5" id="KW-0812">Transmembrane</keyword>
<dbReference type="Pfam" id="PF07690">
    <property type="entry name" value="MFS_1"/>
    <property type="match status" value="1"/>
</dbReference>